<dbReference type="AlphaFoldDB" id="A0A9N9EC34"/>
<dbReference type="Proteomes" id="UP000789759">
    <property type="component" value="Unassembled WGS sequence"/>
</dbReference>
<dbReference type="OrthoDB" id="2436477at2759"/>
<evidence type="ECO:0000313" key="2">
    <source>
        <dbReference type="Proteomes" id="UP000789759"/>
    </source>
</evidence>
<gene>
    <name evidence="1" type="ORF">CPELLU_LOCUS10295</name>
</gene>
<protein>
    <submittedName>
        <fullName evidence="1">3402_t:CDS:1</fullName>
    </submittedName>
</protein>
<name>A0A9N9EC34_9GLOM</name>
<evidence type="ECO:0000313" key="1">
    <source>
        <dbReference type="EMBL" id="CAG8671431.1"/>
    </source>
</evidence>
<accession>A0A9N9EC34</accession>
<comment type="caution">
    <text evidence="1">The sequence shown here is derived from an EMBL/GenBank/DDBJ whole genome shotgun (WGS) entry which is preliminary data.</text>
</comment>
<reference evidence="1" key="1">
    <citation type="submission" date="2021-06" db="EMBL/GenBank/DDBJ databases">
        <authorList>
            <person name="Kallberg Y."/>
            <person name="Tangrot J."/>
            <person name="Rosling A."/>
        </authorList>
    </citation>
    <scope>NUCLEOTIDE SEQUENCE</scope>
    <source>
        <strain evidence="1">FL966</strain>
    </source>
</reference>
<proteinExistence type="predicted"/>
<sequence>MQYHDIKSKPLVQLSKKYNISNTLEDKIHDTKISKSTDLALEENVISDSKAKKTEKRKLRSKSVCISDSILSTGFSEDVLDLYKRTASEIEKIRASDHILIFK</sequence>
<dbReference type="EMBL" id="CAJVQA010008418">
    <property type="protein sequence ID" value="CAG8671431.1"/>
    <property type="molecule type" value="Genomic_DNA"/>
</dbReference>
<organism evidence="1 2">
    <name type="scientific">Cetraspora pellucida</name>
    <dbReference type="NCBI Taxonomy" id="1433469"/>
    <lineage>
        <taxon>Eukaryota</taxon>
        <taxon>Fungi</taxon>
        <taxon>Fungi incertae sedis</taxon>
        <taxon>Mucoromycota</taxon>
        <taxon>Glomeromycotina</taxon>
        <taxon>Glomeromycetes</taxon>
        <taxon>Diversisporales</taxon>
        <taxon>Gigasporaceae</taxon>
        <taxon>Cetraspora</taxon>
    </lineage>
</organism>
<keyword evidence="2" id="KW-1185">Reference proteome</keyword>